<keyword evidence="4" id="KW-0479">Metal-binding</keyword>
<dbReference type="Gene3D" id="3.40.390.10">
    <property type="entry name" value="Collagenase (Catalytic Domain)"/>
    <property type="match status" value="1"/>
</dbReference>
<dbReference type="PANTHER" id="PTHR47466:SF1">
    <property type="entry name" value="METALLOPROTEASE MEP1 (AFU_ORTHOLOGUE AFUA_1G07730)-RELATED"/>
    <property type="match status" value="1"/>
</dbReference>
<dbReference type="CDD" id="cd04275">
    <property type="entry name" value="ZnMc_pappalysin_like"/>
    <property type="match status" value="1"/>
</dbReference>
<dbReference type="SUPFAM" id="SSF55486">
    <property type="entry name" value="Metalloproteases ('zincins'), catalytic domain"/>
    <property type="match status" value="1"/>
</dbReference>
<evidence type="ECO:0000256" key="10">
    <source>
        <dbReference type="SAM" id="SignalP"/>
    </source>
</evidence>
<dbReference type="PANTHER" id="PTHR47466">
    <property type="match status" value="1"/>
</dbReference>
<evidence type="ECO:0000256" key="8">
    <source>
        <dbReference type="ARBA" id="ARBA00023049"/>
    </source>
</evidence>
<comment type="caution">
    <text evidence="12">The sequence shown here is derived from an EMBL/GenBank/DDBJ whole genome shotgun (WGS) entry which is preliminary data.</text>
</comment>
<dbReference type="InterPro" id="IPR008754">
    <property type="entry name" value="Peptidase_M43"/>
</dbReference>
<keyword evidence="13" id="KW-1185">Reference proteome</keyword>
<feature type="domain" description="Peptidase M43 pregnancy-associated plasma-A" evidence="11">
    <location>
        <begin position="150"/>
        <end position="288"/>
    </location>
</feature>
<evidence type="ECO:0000256" key="2">
    <source>
        <dbReference type="ARBA" id="ARBA00008721"/>
    </source>
</evidence>
<proteinExistence type="inferred from homology"/>
<evidence type="ECO:0000256" key="7">
    <source>
        <dbReference type="ARBA" id="ARBA00022833"/>
    </source>
</evidence>
<evidence type="ECO:0000256" key="9">
    <source>
        <dbReference type="ARBA" id="ARBA00023157"/>
    </source>
</evidence>
<name>A0A9P9BRL1_9PEZI</name>
<dbReference type="GO" id="GO:0046872">
    <property type="term" value="F:metal ion binding"/>
    <property type="evidence" value="ECO:0007669"/>
    <property type="project" value="UniProtKB-KW"/>
</dbReference>
<keyword evidence="5 10" id="KW-0732">Signal</keyword>
<dbReference type="Proteomes" id="UP000756346">
    <property type="component" value="Unassembled WGS sequence"/>
</dbReference>
<dbReference type="Pfam" id="PF05572">
    <property type="entry name" value="Peptidase_M43"/>
    <property type="match status" value="1"/>
</dbReference>
<dbReference type="OrthoDB" id="536211at2759"/>
<feature type="chain" id="PRO_5040234565" description="Peptidase M43 pregnancy-associated plasma-A domain-containing protein" evidence="10">
    <location>
        <begin position="20"/>
        <end position="297"/>
    </location>
</feature>
<feature type="signal peptide" evidence="10">
    <location>
        <begin position="1"/>
        <end position="19"/>
    </location>
</feature>
<keyword evidence="6" id="KW-0378">Hydrolase</keyword>
<evidence type="ECO:0000256" key="5">
    <source>
        <dbReference type="ARBA" id="ARBA00022729"/>
    </source>
</evidence>
<dbReference type="EMBL" id="JAGTJQ010000007">
    <property type="protein sequence ID" value="KAH7027385.1"/>
    <property type="molecule type" value="Genomic_DNA"/>
</dbReference>
<evidence type="ECO:0000256" key="6">
    <source>
        <dbReference type="ARBA" id="ARBA00022801"/>
    </source>
</evidence>
<evidence type="ECO:0000256" key="3">
    <source>
        <dbReference type="ARBA" id="ARBA00022670"/>
    </source>
</evidence>
<keyword evidence="8" id="KW-0482">Metalloprotease</keyword>
<keyword evidence="7" id="KW-0862">Zinc</keyword>
<evidence type="ECO:0000313" key="12">
    <source>
        <dbReference type="EMBL" id="KAH7027385.1"/>
    </source>
</evidence>
<comment type="similarity">
    <text evidence="2">Belongs to the peptidase M43B family.</text>
</comment>
<comment type="function">
    <text evidence="1">Secreted metalloproteinase that allows assimilation of proteinaceous substrates.</text>
</comment>
<evidence type="ECO:0000256" key="1">
    <source>
        <dbReference type="ARBA" id="ARBA00003174"/>
    </source>
</evidence>
<evidence type="ECO:0000256" key="4">
    <source>
        <dbReference type="ARBA" id="ARBA00022723"/>
    </source>
</evidence>
<sequence length="297" mass="33414">MQLRHVLGAAVLAPLSVMADSTSSAHNFNCGAGTPPPKIITGLSNLRTAENLAKRAQTTMDYESDITIPLHLHAVTKVGDPMDPDVLYKQYLVIQDAYAQYGIHFVLEGMTRYEDDKLSFFNSTRFFGVGDNDDRMWYVGHTRKGGYDTLNIWFYDDMEEGMNGVCTFPHDDDPQDSLWRDGCHVLAGTMPGGDREFYNVGYTAIHEAGHWLGLMHPWGNEVGTCDGDGDLVDDTPPQSEPSFKCPVKPDSCPKHPGFDNAWNFMDYADDTCEGEQYFTPGQRVRMHHSYLKYRYGK</sequence>
<protein>
    <recommendedName>
        <fullName evidence="11">Peptidase M43 pregnancy-associated plasma-A domain-containing protein</fullName>
    </recommendedName>
</protein>
<accession>A0A9P9BRL1</accession>
<dbReference type="InterPro" id="IPR024079">
    <property type="entry name" value="MetalloPept_cat_dom_sf"/>
</dbReference>
<keyword evidence="9" id="KW-1015">Disulfide bond</keyword>
<dbReference type="RefSeq" id="XP_046010184.1">
    <property type="nucleotide sequence ID" value="XM_046154415.1"/>
</dbReference>
<gene>
    <name evidence="12" type="ORF">B0I36DRAFT_326999</name>
</gene>
<dbReference type="AlphaFoldDB" id="A0A9P9BRL1"/>
<organism evidence="12 13">
    <name type="scientific">Microdochium trichocladiopsis</name>
    <dbReference type="NCBI Taxonomy" id="1682393"/>
    <lineage>
        <taxon>Eukaryota</taxon>
        <taxon>Fungi</taxon>
        <taxon>Dikarya</taxon>
        <taxon>Ascomycota</taxon>
        <taxon>Pezizomycotina</taxon>
        <taxon>Sordariomycetes</taxon>
        <taxon>Xylariomycetidae</taxon>
        <taxon>Xylariales</taxon>
        <taxon>Microdochiaceae</taxon>
        <taxon>Microdochium</taxon>
    </lineage>
</organism>
<dbReference type="GO" id="GO:0006508">
    <property type="term" value="P:proteolysis"/>
    <property type="evidence" value="ECO:0007669"/>
    <property type="project" value="UniProtKB-KW"/>
</dbReference>
<evidence type="ECO:0000313" key="13">
    <source>
        <dbReference type="Proteomes" id="UP000756346"/>
    </source>
</evidence>
<evidence type="ECO:0000259" key="11">
    <source>
        <dbReference type="Pfam" id="PF05572"/>
    </source>
</evidence>
<dbReference type="GeneID" id="70183961"/>
<keyword evidence="3" id="KW-0645">Protease</keyword>
<dbReference type="GO" id="GO:0008237">
    <property type="term" value="F:metallopeptidase activity"/>
    <property type="evidence" value="ECO:0007669"/>
    <property type="project" value="UniProtKB-KW"/>
</dbReference>
<reference evidence="12" key="1">
    <citation type="journal article" date="2021" name="Nat. Commun.">
        <title>Genetic determinants of endophytism in the Arabidopsis root mycobiome.</title>
        <authorList>
            <person name="Mesny F."/>
            <person name="Miyauchi S."/>
            <person name="Thiergart T."/>
            <person name="Pickel B."/>
            <person name="Atanasova L."/>
            <person name="Karlsson M."/>
            <person name="Huettel B."/>
            <person name="Barry K.W."/>
            <person name="Haridas S."/>
            <person name="Chen C."/>
            <person name="Bauer D."/>
            <person name="Andreopoulos W."/>
            <person name="Pangilinan J."/>
            <person name="LaButti K."/>
            <person name="Riley R."/>
            <person name="Lipzen A."/>
            <person name="Clum A."/>
            <person name="Drula E."/>
            <person name="Henrissat B."/>
            <person name="Kohler A."/>
            <person name="Grigoriev I.V."/>
            <person name="Martin F.M."/>
            <person name="Hacquard S."/>
        </authorList>
    </citation>
    <scope>NUCLEOTIDE SEQUENCE</scope>
    <source>
        <strain evidence="12">MPI-CAGE-CH-0230</strain>
    </source>
</reference>